<sequence>MLPKSKRPPELLQVEEEYKKERLLEEDEECKQITSKEDGDKEADRISIKASS</sequence>
<feature type="compositionally biased region" description="Basic and acidic residues" evidence="1">
    <location>
        <begin position="30"/>
        <end position="52"/>
    </location>
</feature>
<keyword evidence="2" id="KW-1185">Reference proteome</keyword>
<dbReference type="AlphaFoldDB" id="A0A914RCZ3"/>
<dbReference type="Proteomes" id="UP000887564">
    <property type="component" value="Unplaced"/>
</dbReference>
<reference evidence="3" key="1">
    <citation type="submission" date="2022-11" db="UniProtKB">
        <authorList>
            <consortium name="WormBaseParasite"/>
        </authorList>
    </citation>
    <scope>IDENTIFICATION</scope>
</reference>
<name>A0A914RCZ3_PAREQ</name>
<evidence type="ECO:0000256" key="1">
    <source>
        <dbReference type="SAM" id="MobiDB-lite"/>
    </source>
</evidence>
<feature type="region of interest" description="Disordered" evidence="1">
    <location>
        <begin position="28"/>
        <end position="52"/>
    </location>
</feature>
<organism evidence="2 3">
    <name type="scientific">Parascaris equorum</name>
    <name type="common">Equine roundworm</name>
    <dbReference type="NCBI Taxonomy" id="6256"/>
    <lineage>
        <taxon>Eukaryota</taxon>
        <taxon>Metazoa</taxon>
        <taxon>Ecdysozoa</taxon>
        <taxon>Nematoda</taxon>
        <taxon>Chromadorea</taxon>
        <taxon>Rhabditida</taxon>
        <taxon>Spirurina</taxon>
        <taxon>Ascaridomorpha</taxon>
        <taxon>Ascaridoidea</taxon>
        <taxon>Ascarididae</taxon>
        <taxon>Parascaris</taxon>
    </lineage>
</organism>
<proteinExistence type="predicted"/>
<accession>A0A914RCZ3</accession>
<protein>
    <submittedName>
        <fullName evidence="3">Uncharacterized protein</fullName>
    </submittedName>
</protein>
<dbReference type="WBParaSite" id="PEQ_0000416501-mRNA-1">
    <property type="protein sequence ID" value="PEQ_0000416501-mRNA-1"/>
    <property type="gene ID" value="PEQ_0000416501"/>
</dbReference>
<evidence type="ECO:0000313" key="2">
    <source>
        <dbReference type="Proteomes" id="UP000887564"/>
    </source>
</evidence>
<evidence type="ECO:0000313" key="3">
    <source>
        <dbReference type="WBParaSite" id="PEQ_0000416501-mRNA-1"/>
    </source>
</evidence>